<dbReference type="SMART" id="SM00133">
    <property type="entry name" value="S_TK_X"/>
    <property type="match status" value="1"/>
</dbReference>
<dbReference type="FunFam" id="1.10.510.10:FF:000008">
    <property type="entry name" value="Non-specific serine/threonine protein kinase"/>
    <property type="match status" value="1"/>
</dbReference>
<keyword evidence="7 8" id="KW-0067">ATP-binding</keyword>
<dbReference type="EMBL" id="FN648431">
    <property type="protein sequence ID" value="CBJ48504.1"/>
    <property type="molecule type" value="Genomic_DNA"/>
</dbReference>
<dbReference type="InterPro" id="IPR008271">
    <property type="entry name" value="Ser/Thr_kinase_AS"/>
</dbReference>
<evidence type="ECO:0000259" key="10">
    <source>
        <dbReference type="PROSITE" id="PS50011"/>
    </source>
</evidence>
<evidence type="ECO:0000256" key="3">
    <source>
        <dbReference type="ARBA" id="ARBA00022553"/>
    </source>
</evidence>
<dbReference type="PROSITE" id="PS50011">
    <property type="entry name" value="PROTEIN_KINASE_DOM"/>
    <property type="match status" value="1"/>
</dbReference>
<accession>D7FTC6</accession>
<dbReference type="PROSITE" id="PS00108">
    <property type="entry name" value="PROTEIN_KINASE_ST"/>
    <property type="match status" value="1"/>
</dbReference>
<dbReference type="GO" id="GO:0005524">
    <property type="term" value="F:ATP binding"/>
    <property type="evidence" value="ECO:0007669"/>
    <property type="project" value="UniProtKB-UniRule"/>
</dbReference>
<evidence type="ECO:0000256" key="5">
    <source>
        <dbReference type="ARBA" id="ARBA00022741"/>
    </source>
</evidence>
<dbReference type="InterPro" id="IPR001683">
    <property type="entry name" value="PX_dom"/>
</dbReference>
<dbReference type="Pfam" id="PF00069">
    <property type="entry name" value="Pkinase"/>
    <property type="match status" value="1"/>
</dbReference>
<dbReference type="EMBL" id="FN649736">
    <property type="protein sequence ID" value="CBJ48504.1"/>
    <property type="molecule type" value="Genomic_DNA"/>
</dbReference>
<feature type="domain" description="AGC-kinase C-terminal" evidence="11">
    <location>
        <begin position="636"/>
        <end position="710"/>
    </location>
</feature>
<dbReference type="GO" id="GO:0035091">
    <property type="term" value="F:phosphatidylinositol binding"/>
    <property type="evidence" value="ECO:0007669"/>
    <property type="project" value="InterPro"/>
</dbReference>
<feature type="region of interest" description="Disordered" evidence="9">
    <location>
        <begin position="171"/>
        <end position="260"/>
    </location>
</feature>
<evidence type="ECO:0000256" key="4">
    <source>
        <dbReference type="ARBA" id="ARBA00022679"/>
    </source>
</evidence>
<dbReference type="Gene3D" id="1.10.510.10">
    <property type="entry name" value="Transferase(Phosphotransferase) domain 1"/>
    <property type="match status" value="1"/>
</dbReference>
<dbReference type="Gene3D" id="3.30.200.20">
    <property type="entry name" value="Phosphorylase Kinase, domain 1"/>
    <property type="match status" value="1"/>
</dbReference>
<evidence type="ECO:0000256" key="7">
    <source>
        <dbReference type="ARBA" id="ARBA00022840"/>
    </source>
</evidence>
<dbReference type="InterPro" id="IPR000719">
    <property type="entry name" value="Prot_kinase_dom"/>
</dbReference>
<dbReference type="Proteomes" id="UP000002630">
    <property type="component" value="Linkage Group LG11"/>
</dbReference>
<dbReference type="InParanoid" id="D7FTC6"/>
<dbReference type="SUPFAM" id="SSF56112">
    <property type="entry name" value="Protein kinase-like (PK-like)"/>
    <property type="match status" value="1"/>
</dbReference>
<feature type="domain" description="Protein kinase" evidence="10">
    <location>
        <begin position="377"/>
        <end position="635"/>
    </location>
</feature>
<evidence type="ECO:0000256" key="6">
    <source>
        <dbReference type="ARBA" id="ARBA00022777"/>
    </source>
</evidence>
<dbReference type="InterPro" id="IPR036871">
    <property type="entry name" value="PX_dom_sf"/>
</dbReference>
<evidence type="ECO:0000256" key="8">
    <source>
        <dbReference type="PROSITE-ProRule" id="PRU10141"/>
    </source>
</evidence>
<dbReference type="PANTHER" id="PTHR24351">
    <property type="entry name" value="RIBOSOMAL PROTEIN S6 KINASE"/>
    <property type="match status" value="1"/>
</dbReference>
<feature type="binding site" evidence="8">
    <location>
        <position position="406"/>
    </location>
    <ligand>
        <name>ATP</name>
        <dbReference type="ChEBI" id="CHEBI:30616"/>
    </ligand>
</feature>
<gene>
    <name evidence="12" type="primary">PK</name>
    <name evidence="12" type="ORF">Esi_0025_0017</name>
</gene>
<keyword evidence="5 8" id="KW-0547">Nucleotide-binding</keyword>
<keyword evidence="13" id="KW-1185">Reference proteome</keyword>
<name>D7FTC6_ECTSI</name>
<dbReference type="PROSITE" id="PS51285">
    <property type="entry name" value="AGC_KINASE_CTER"/>
    <property type="match status" value="1"/>
</dbReference>
<reference evidence="12 13" key="1">
    <citation type="journal article" date="2010" name="Nature">
        <title>The Ectocarpus genome and the independent evolution of multicellularity in brown algae.</title>
        <authorList>
            <person name="Cock J.M."/>
            <person name="Sterck L."/>
            <person name="Rouze P."/>
            <person name="Scornet D."/>
            <person name="Allen A.E."/>
            <person name="Amoutzias G."/>
            <person name="Anthouard V."/>
            <person name="Artiguenave F."/>
            <person name="Aury J.M."/>
            <person name="Badger J.H."/>
            <person name="Beszteri B."/>
            <person name="Billiau K."/>
            <person name="Bonnet E."/>
            <person name="Bothwell J.H."/>
            <person name="Bowler C."/>
            <person name="Boyen C."/>
            <person name="Brownlee C."/>
            <person name="Carrano C.J."/>
            <person name="Charrier B."/>
            <person name="Cho G.Y."/>
            <person name="Coelho S.M."/>
            <person name="Collen J."/>
            <person name="Corre E."/>
            <person name="Da Silva C."/>
            <person name="Delage L."/>
            <person name="Delaroque N."/>
            <person name="Dittami S.M."/>
            <person name="Doulbeau S."/>
            <person name="Elias M."/>
            <person name="Farnham G."/>
            <person name="Gachon C.M."/>
            <person name="Gschloessl B."/>
            <person name="Heesch S."/>
            <person name="Jabbari K."/>
            <person name="Jubin C."/>
            <person name="Kawai H."/>
            <person name="Kimura K."/>
            <person name="Kloareg B."/>
            <person name="Kupper F.C."/>
            <person name="Lang D."/>
            <person name="Le Bail A."/>
            <person name="Leblanc C."/>
            <person name="Lerouge P."/>
            <person name="Lohr M."/>
            <person name="Lopez P.J."/>
            <person name="Martens C."/>
            <person name="Maumus F."/>
            <person name="Michel G."/>
            <person name="Miranda-Saavedra D."/>
            <person name="Morales J."/>
            <person name="Moreau H."/>
            <person name="Motomura T."/>
            <person name="Nagasato C."/>
            <person name="Napoli C.A."/>
            <person name="Nelson D.R."/>
            <person name="Nyvall-Collen P."/>
            <person name="Peters A.F."/>
            <person name="Pommier C."/>
            <person name="Potin P."/>
            <person name="Poulain J."/>
            <person name="Quesneville H."/>
            <person name="Read B."/>
            <person name="Rensing S.A."/>
            <person name="Ritter A."/>
            <person name="Rousvoal S."/>
            <person name="Samanta M."/>
            <person name="Samson G."/>
            <person name="Schroeder D.C."/>
            <person name="Segurens B."/>
            <person name="Strittmatter M."/>
            <person name="Tonon T."/>
            <person name="Tregear J.W."/>
            <person name="Valentin K."/>
            <person name="von Dassow P."/>
            <person name="Yamagishi T."/>
            <person name="Van de Peer Y."/>
            <person name="Wincker P."/>
        </authorList>
    </citation>
    <scope>NUCLEOTIDE SEQUENCE [LARGE SCALE GENOMIC DNA]</scope>
    <source>
        <strain evidence="13">Ec32 / CCAP1310/4</strain>
    </source>
</reference>
<dbReference type="PROSITE" id="PS00107">
    <property type="entry name" value="PROTEIN_KINASE_ATP"/>
    <property type="match status" value="1"/>
</dbReference>
<keyword evidence="2" id="KW-0723">Serine/threonine-protein kinase</keyword>
<dbReference type="InterPro" id="IPR011009">
    <property type="entry name" value="Kinase-like_dom_sf"/>
</dbReference>
<dbReference type="SUPFAM" id="SSF64268">
    <property type="entry name" value="PX domain"/>
    <property type="match status" value="1"/>
</dbReference>
<evidence type="ECO:0000259" key="11">
    <source>
        <dbReference type="PROSITE" id="PS51285"/>
    </source>
</evidence>
<evidence type="ECO:0000256" key="2">
    <source>
        <dbReference type="ARBA" id="ARBA00022527"/>
    </source>
</evidence>
<dbReference type="OrthoDB" id="63267at2759"/>
<dbReference type="STRING" id="2880.D7FTC6"/>
<protein>
    <submittedName>
        <fullName evidence="12">Protein kinase 2</fullName>
    </submittedName>
</protein>
<keyword evidence="6 12" id="KW-0418">Kinase</keyword>
<sequence>MREEFSTLFPLCTHELALSTRPGAEAREKLPLQEKLANAGIRTPELTSRRFRGYHLDHRGDRWTVYRRFSSFRSLGEHLGNTVGGAGGLPGCPHMTDEMLMGSDDQLERARVLLQQWLHSTLLFPGVKESQCLRNFLCASANSPPPRLEIQWAGSQGGHCHSLDEMQMDELFGRHPDDPDDLDDGDDDDDNASESTPEGYGHIHRAVPSHNGGGGIGSGNGGGFGASMDQAGQSMELEPRSFSRGAGGQRGYEPAACDMPNEEDIASSVPIDITFMDPSAMHWGNGSGNGNTNAGAGAAALGRSASSEGWAGGAVEPVNGGHAAGFSGGSSGIGAAGVGTGGTAEGGGGGGVGSSGGSMGGGTPAALAKRKVGLDSFKIVRVIGKGSFGKVFLVREKVAGDIYAMKVLRKDNVIKRNQVEHTKTERNVLGYVKHPFIVGLNMAFQTRDKLFFVLDYCAGGELFFHLGKHGKFPEPRSRFYSAEIALALQHVHRLDIVYRDLKPENVLLDGEGHIRLTDFGLSKEGISNTTSGAHSFCGTPEYLAPEILNRQGHGRAVDWWSLGALLYEMLTGLPPFYCRDRERLFEKIRKGNLAYPRYLSGHAQDILHGLLTRDPSKRLGSSLDDAQEVERHPFFAPLDWDRVMRREVAPPWEPMLVGSLDSSQFDREFTSMPIFSPDQRDHKLGQSITSNDDTFEGFTFVDNSSHLLHGGARTPATIAAAAAAAADYPHAGAGAGASSAKVAAKAAAACTSMMGLHSQQRVAVDMDAMDMPDI</sequence>
<evidence type="ECO:0000256" key="9">
    <source>
        <dbReference type="SAM" id="MobiDB-lite"/>
    </source>
</evidence>
<dbReference type="Pfam" id="PF00787">
    <property type="entry name" value="PX"/>
    <property type="match status" value="1"/>
</dbReference>
<dbReference type="AlphaFoldDB" id="D7FTC6"/>
<dbReference type="InterPro" id="IPR000961">
    <property type="entry name" value="AGC-kinase_C"/>
</dbReference>
<feature type="compositionally biased region" description="Gly residues" evidence="9">
    <location>
        <begin position="211"/>
        <end position="225"/>
    </location>
</feature>
<dbReference type="FunFam" id="3.30.200.20:FF:000537">
    <property type="entry name" value="Non-specific serine/threonine protein kinase"/>
    <property type="match status" value="1"/>
</dbReference>
<keyword evidence="3" id="KW-0597">Phosphoprotein</keyword>
<dbReference type="GO" id="GO:0004674">
    <property type="term" value="F:protein serine/threonine kinase activity"/>
    <property type="evidence" value="ECO:0007669"/>
    <property type="project" value="UniProtKB-KW"/>
</dbReference>
<evidence type="ECO:0000256" key="1">
    <source>
        <dbReference type="ARBA" id="ARBA00009903"/>
    </source>
</evidence>
<dbReference type="SMART" id="SM00220">
    <property type="entry name" value="S_TKc"/>
    <property type="match status" value="1"/>
</dbReference>
<evidence type="ECO:0000313" key="12">
    <source>
        <dbReference type="EMBL" id="CBJ48504.1"/>
    </source>
</evidence>
<dbReference type="InterPro" id="IPR017441">
    <property type="entry name" value="Protein_kinase_ATP_BS"/>
</dbReference>
<feature type="compositionally biased region" description="Acidic residues" evidence="9">
    <location>
        <begin position="178"/>
        <end position="192"/>
    </location>
</feature>
<proteinExistence type="inferred from homology"/>
<evidence type="ECO:0000313" key="13">
    <source>
        <dbReference type="Proteomes" id="UP000002630"/>
    </source>
</evidence>
<keyword evidence="4" id="KW-0808">Transferase</keyword>
<dbReference type="CDD" id="cd06093">
    <property type="entry name" value="PX_domain"/>
    <property type="match status" value="1"/>
</dbReference>
<dbReference type="Gene3D" id="3.30.1520.10">
    <property type="entry name" value="Phox-like domain"/>
    <property type="match status" value="1"/>
</dbReference>
<organism evidence="12 13">
    <name type="scientific">Ectocarpus siliculosus</name>
    <name type="common">Brown alga</name>
    <name type="synonym">Conferva siliculosa</name>
    <dbReference type="NCBI Taxonomy" id="2880"/>
    <lineage>
        <taxon>Eukaryota</taxon>
        <taxon>Sar</taxon>
        <taxon>Stramenopiles</taxon>
        <taxon>Ochrophyta</taxon>
        <taxon>PX clade</taxon>
        <taxon>Phaeophyceae</taxon>
        <taxon>Ectocarpales</taxon>
        <taxon>Ectocarpaceae</taxon>
        <taxon>Ectocarpus</taxon>
    </lineage>
</organism>
<comment type="similarity">
    <text evidence="1">Belongs to the protein kinase superfamily. AGC Ser/Thr protein kinase family.</text>
</comment>